<dbReference type="GO" id="GO:0004185">
    <property type="term" value="F:serine-type carboxypeptidase activity"/>
    <property type="evidence" value="ECO:0007669"/>
    <property type="project" value="InterPro"/>
</dbReference>
<keyword evidence="6" id="KW-1185">Reference proteome</keyword>
<keyword evidence="2" id="KW-0732">Signal</keyword>
<accession>A0A9R0XC26</accession>
<feature type="transmembrane region" description="Helical" evidence="4">
    <location>
        <begin position="70"/>
        <end position="89"/>
    </location>
</feature>
<evidence type="ECO:0008006" key="7">
    <source>
        <dbReference type="Google" id="ProtNLM"/>
    </source>
</evidence>
<gene>
    <name evidence="5" type="ORF">TRITD_5Bv1G151120</name>
</gene>
<evidence type="ECO:0000256" key="3">
    <source>
        <dbReference type="ARBA" id="ARBA00023180"/>
    </source>
</evidence>
<keyword evidence="4" id="KW-0472">Membrane</keyword>
<dbReference type="AlphaFoldDB" id="A0A9R0XC26"/>
<dbReference type="EMBL" id="LT934120">
    <property type="protein sequence ID" value="VAI33804.1"/>
    <property type="molecule type" value="Genomic_DNA"/>
</dbReference>
<sequence>MAGYHGEWRNCRHSTDLEGASVITIPNFWPCQSLFCQIRIQPELYKVDDGQGKKRCRCTPSREKLRKGMAASLFFLSLVVPLALLLLPLSRSVTVVTHLPGFHGRLPFHLETGYVNVDEETGTELFYYFVKSERSPDTDPVVLWLTGGPGCSSLIFYEVGPMKFVLAPYNGSLPQVAYNPYSWSKTASIILLDSPVGTGFSYARDVEGYRDVGDFSFSMHVVTFLNKWFIDHPHYQSNPFFVGGSSYAGMMTPFIAHHISQEIEHGKQPRINLKGYLVGNPLTGSDYDRNFRAQYAHGVGIISDQIYEAAVGNCEGSYIRPRNKPCDMVLNTIEDLISEIDEGYIVGVKCVWDLLRHRFMLEENAQLSELSPEQPTINCFAYRYYLSNIWANDNSTRDALGVKHGTIGEFKRCRKSMPYSFDLLSSIEYHFNLTIRGYRALVFSGDHDLVIPFLGTHAWIRSFNFSIVDDWRAWHLGGQAGGFTITYANHLTFATLKGGGHSAIEYRPRESLAMAQRWLDNKPL</sequence>
<organism evidence="5 6">
    <name type="scientific">Triticum turgidum subsp. durum</name>
    <name type="common">Durum wheat</name>
    <name type="synonym">Triticum durum</name>
    <dbReference type="NCBI Taxonomy" id="4567"/>
    <lineage>
        <taxon>Eukaryota</taxon>
        <taxon>Viridiplantae</taxon>
        <taxon>Streptophyta</taxon>
        <taxon>Embryophyta</taxon>
        <taxon>Tracheophyta</taxon>
        <taxon>Spermatophyta</taxon>
        <taxon>Magnoliopsida</taxon>
        <taxon>Liliopsida</taxon>
        <taxon>Poales</taxon>
        <taxon>Poaceae</taxon>
        <taxon>BOP clade</taxon>
        <taxon>Pooideae</taxon>
        <taxon>Triticodae</taxon>
        <taxon>Triticeae</taxon>
        <taxon>Triticinae</taxon>
        <taxon>Triticum</taxon>
    </lineage>
</organism>
<dbReference type="GO" id="GO:0006508">
    <property type="term" value="P:proteolysis"/>
    <property type="evidence" value="ECO:0007669"/>
    <property type="project" value="InterPro"/>
</dbReference>
<evidence type="ECO:0000256" key="2">
    <source>
        <dbReference type="ARBA" id="ARBA00022729"/>
    </source>
</evidence>
<evidence type="ECO:0000256" key="4">
    <source>
        <dbReference type="SAM" id="Phobius"/>
    </source>
</evidence>
<reference evidence="5 6" key="1">
    <citation type="submission" date="2017-09" db="EMBL/GenBank/DDBJ databases">
        <authorList>
            <consortium name="International Durum Wheat Genome Sequencing Consortium (IDWGSC)"/>
            <person name="Milanesi L."/>
        </authorList>
    </citation>
    <scope>NUCLEOTIDE SEQUENCE [LARGE SCALE GENOMIC DNA]</scope>
    <source>
        <strain evidence="6">cv. Svevo</strain>
    </source>
</reference>
<dbReference type="GO" id="GO:0016747">
    <property type="term" value="F:acyltransferase activity, transferring groups other than amino-acyl groups"/>
    <property type="evidence" value="ECO:0007669"/>
    <property type="project" value="TreeGrafter"/>
</dbReference>
<keyword evidence="3" id="KW-0325">Glycoprotein</keyword>
<keyword evidence="4" id="KW-1133">Transmembrane helix</keyword>
<dbReference type="PANTHER" id="PTHR11802">
    <property type="entry name" value="SERINE PROTEASE FAMILY S10 SERINE CARBOXYPEPTIDASE"/>
    <property type="match status" value="1"/>
</dbReference>
<evidence type="ECO:0000313" key="6">
    <source>
        <dbReference type="Proteomes" id="UP000324705"/>
    </source>
</evidence>
<name>A0A9R0XC26_TRITD</name>
<evidence type="ECO:0000256" key="1">
    <source>
        <dbReference type="ARBA" id="ARBA00009431"/>
    </source>
</evidence>
<dbReference type="Pfam" id="PF00450">
    <property type="entry name" value="Peptidase_S10"/>
    <property type="match status" value="1"/>
</dbReference>
<proteinExistence type="inferred from homology"/>
<protein>
    <recommendedName>
        <fullName evidence="7">Carboxypeptidase</fullName>
    </recommendedName>
</protein>
<dbReference type="Gene3D" id="3.40.50.12670">
    <property type="match status" value="1"/>
</dbReference>
<evidence type="ECO:0000313" key="5">
    <source>
        <dbReference type="EMBL" id="VAI33804.1"/>
    </source>
</evidence>
<comment type="similarity">
    <text evidence="1">Belongs to the peptidase S10 family.</text>
</comment>
<dbReference type="InterPro" id="IPR029058">
    <property type="entry name" value="AB_hydrolase_fold"/>
</dbReference>
<dbReference type="GO" id="GO:0019748">
    <property type="term" value="P:secondary metabolic process"/>
    <property type="evidence" value="ECO:0007669"/>
    <property type="project" value="TreeGrafter"/>
</dbReference>
<dbReference type="Gene3D" id="3.40.50.1820">
    <property type="entry name" value="alpha/beta hydrolase"/>
    <property type="match status" value="1"/>
</dbReference>
<dbReference type="FunFam" id="3.40.50.12670:FF:000001">
    <property type="entry name" value="Carboxypeptidase"/>
    <property type="match status" value="1"/>
</dbReference>
<dbReference type="PRINTS" id="PR00724">
    <property type="entry name" value="CRBOXYPTASEC"/>
</dbReference>
<dbReference type="OMA" id="HYESNPF"/>
<keyword evidence="4" id="KW-0812">Transmembrane</keyword>
<dbReference type="PANTHER" id="PTHR11802:SF321">
    <property type="entry name" value="OS06G0520000 PROTEIN"/>
    <property type="match status" value="1"/>
</dbReference>
<dbReference type="FunFam" id="3.40.50.1820:FF:000581">
    <property type="entry name" value="Os11g0431400 protein"/>
    <property type="match status" value="1"/>
</dbReference>
<dbReference type="Proteomes" id="UP000324705">
    <property type="component" value="Chromosome 5B"/>
</dbReference>
<dbReference type="InterPro" id="IPR001563">
    <property type="entry name" value="Peptidase_S10"/>
</dbReference>
<dbReference type="Gramene" id="TRITD5Bv1G151120.1">
    <property type="protein sequence ID" value="TRITD5Bv1G151120.1"/>
    <property type="gene ID" value="TRITD5Bv1G151120"/>
</dbReference>
<dbReference type="SUPFAM" id="SSF53474">
    <property type="entry name" value="alpha/beta-Hydrolases"/>
    <property type="match status" value="1"/>
</dbReference>